<proteinExistence type="predicted"/>
<evidence type="ECO:0000313" key="1">
    <source>
        <dbReference type="EMBL" id="GGE20579.1"/>
    </source>
</evidence>
<sequence>MQGTEITFSGAVEAILNDEECAQMMHIISDPRSIMPRALALSRMHQLLLRPTVDFPARDFYKLTEAARHSSYDYDALNDALAIRLEFEGASISEEMRTWISGVLSRKNLRPQARGGRDKNSGFIKRSLTALMVYRAAKHGLRPTRSLVSPAYSACDAVVAALARFGHYVTYDSVAKSWTTHAQDWMREELEP</sequence>
<evidence type="ECO:0000313" key="2">
    <source>
        <dbReference type="Proteomes" id="UP000612855"/>
    </source>
</evidence>
<reference evidence="2" key="1">
    <citation type="journal article" date="2019" name="Int. J. Syst. Evol. Microbiol.">
        <title>The Global Catalogue of Microorganisms (GCM) 10K type strain sequencing project: providing services to taxonomists for standard genome sequencing and annotation.</title>
        <authorList>
            <consortium name="The Broad Institute Genomics Platform"/>
            <consortium name="The Broad Institute Genome Sequencing Center for Infectious Disease"/>
            <person name="Wu L."/>
            <person name="Ma J."/>
        </authorList>
    </citation>
    <scope>NUCLEOTIDE SEQUENCE [LARGE SCALE GENOMIC DNA]</scope>
    <source>
        <strain evidence="2">CGMCC 1.12664</strain>
    </source>
</reference>
<dbReference type="RefSeq" id="WP_188476224.1">
    <property type="nucleotide sequence ID" value="NZ_BMFJ01000001.1"/>
</dbReference>
<protein>
    <submittedName>
        <fullName evidence="1">Uncharacterized protein</fullName>
    </submittedName>
</protein>
<dbReference type="Proteomes" id="UP000612855">
    <property type="component" value="Unassembled WGS sequence"/>
</dbReference>
<accession>A0A917A013</accession>
<name>A0A917A013_9RHOB</name>
<dbReference type="AlphaFoldDB" id="A0A917A013"/>
<organism evidence="1 2">
    <name type="scientific">Primorskyibacter flagellatus</name>
    <dbReference type="NCBI Taxonomy" id="1387277"/>
    <lineage>
        <taxon>Bacteria</taxon>
        <taxon>Pseudomonadati</taxon>
        <taxon>Pseudomonadota</taxon>
        <taxon>Alphaproteobacteria</taxon>
        <taxon>Rhodobacterales</taxon>
        <taxon>Roseobacteraceae</taxon>
        <taxon>Primorskyibacter</taxon>
    </lineage>
</organism>
<gene>
    <name evidence="1" type="ORF">GCM10011360_06550</name>
</gene>
<keyword evidence="2" id="KW-1185">Reference proteome</keyword>
<comment type="caution">
    <text evidence="1">The sequence shown here is derived from an EMBL/GenBank/DDBJ whole genome shotgun (WGS) entry which is preliminary data.</text>
</comment>
<dbReference type="EMBL" id="BMFJ01000001">
    <property type="protein sequence ID" value="GGE20579.1"/>
    <property type="molecule type" value="Genomic_DNA"/>
</dbReference>